<reference evidence="1 2" key="1">
    <citation type="submission" date="2022-04" db="EMBL/GenBank/DDBJ databases">
        <title>Leucobacter sp. isolated from rhizosphere of onion.</title>
        <authorList>
            <person name="Won M."/>
            <person name="Lee C.-M."/>
            <person name="Woen H.-Y."/>
            <person name="Kwon S.-W."/>
        </authorList>
    </citation>
    <scope>NUCLEOTIDE SEQUENCE [LARGE SCALE GENOMIC DNA]</scope>
    <source>
        <strain evidence="1 2">H25R-14</strain>
    </source>
</reference>
<accession>A0ABY4FWI6</accession>
<dbReference type="RefSeq" id="WP_244686458.1">
    <property type="nucleotide sequence ID" value="NZ_CP095043.1"/>
</dbReference>
<name>A0ABY4FWI6_9MICO</name>
<keyword evidence="2" id="KW-1185">Reference proteome</keyword>
<sequence>MNRVIRERFGYCKNCFVESQSWGLLDNFLASSGTFRIASRVRRGDMVAGTLLPMAISSAQCAALAQMLHTSDDLDRWRLRAHRVEVPERGSELAIDDTVFPPMAISQLVRTSLVSAGEHLRLALDAIKAKQVYPSSHFTVLRGALVGSSQAVWILEAEDRQVRQERGLTVIAEMYEQMGKYYSFLEGTQLDEEDKAALNEQQAWLRQRRADVASMKRTKASLKLTEVIGSAADYAFLELKFREAVRRMWREMSADAHVLGWSLFQRTIFGQPDRRTGIGEGTSPGSPEHVAEPFMASYRMLRAGWSLFDRRCEAA</sequence>
<organism evidence="1 2">
    <name type="scientific">Leucobacter rhizosphaerae</name>
    <dbReference type="NCBI Taxonomy" id="2932245"/>
    <lineage>
        <taxon>Bacteria</taxon>
        <taxon>Bacillati</taxon>
        <taxon>Actinomycetota</taxon>
        <taxon>Actinomycetes</taxon>
        <taxon>Micrococcales</taxon>
        <taxon>Microbacteriaceae</taxon>
        <taxon>Leucobacter</taxon>
    </lineage>
</organism>
<proteinExistence type="predicted"/>
<evidence type="ECO:0000313" key="1">
    <source>
        <dbReference type="EMBL" id="UOQ60652.1"/>
    </source>
</evidence>
<dbReference type="EMBL" id="CP095043">
    <property type="protein sequence ID" value="UOQ60652.1"/>
    <property type="molecule type" value="Genomic_DNA"/>
</dbReference>
<dbReference type="Proteomes" id="UP000831775">
    <property type="component" value="Chromosome"/>
</dbReference>
<evidence type="ECO:0000313" key="2">
    <source>
        <dbReference type="Proteomes" id="UP000831775"/>
    </source>
</evidence>
<gene>
    <name evidence="1" type="ORF">MUN76_01310</name>
</gene>
<protein>
    <submittedName>
        <fullName evidence="1">Uncharacterized protein</fullName>
    </submittedName>
</protein>